<keyword evidence="1" id="KW-0378">Hydrolase</keyword>
<dbReference type="PANTHER" id="PTHR36447:SF1">
    <property type="entry name" value="BETA-GALACTOSIDASE GANA"/>
    <property type="match status" value="1"/>
</dbReference>
<dbReference type="Gene3D" id="3.20.20.80">
    <property type="entry name" value="Glycosidases"/>
    <property type="match status" value="1"/>
</dbReference>
<keyword evidence="2" id="KW-0326">Glycosidase</keyword>
<proteinExistence type="predicted"/>
<dbReference type="GO" id="GO:0005509">
    <property type="term" value="F:calcium ion binding"/>
    <property type="evidence" value="ECO:0007669"/>
    <property type="project" value="InterPro"/>
</dbReference>
<dbReference type="InterPro" id="IPR003476">
    <property type="entry name" value="Glyco_hydro_42"/>
</dbReference>
<dbReference type="InterPro" id="IPR006644">
    <property type="entry name" value="Cadg"/>
</dbReference>
<evidence type="ECO:0000259" key="3">
    <source>
        <dbReference type="SMART" id="SM00736"/>
    </source>
</evidence>
<dbReference type="AlphaFoldDB" id="A0A327X1Z1"/>
<dbReference type="GO" id="GO:0016020">
    <property type="term" value="C:membrane"/>
    <property type="evidence" value="ECO:0007669"/>
    <property type="project" value="InterPro"/>
</dbReference>
<dbReference type="GO" id="GO:0009341">
    <property type="term" value="C:beta-galactosidase complex"/>
    <property type="evidence" value="ECO:0007669"/>
    <property type="project" value="InterPro"/>
</dbReference>
<dbReference type="InterPro" id="IPR015919">
    <property type="entry name" value="Cadherin-like_sf"/>
</dbReference>
<accession>A0A327X1Z1</accession>
<dbReference type="EMBL" id="QLMC01000002">
    <property type="protein sequence ID" value="RAK00561.1"/>
    <property type="molecule type" value="Genomic_DNA"/>
</dbReference>
<reference evidence="4 5" key="1">
    <citation type="submission" date="2018-06" db="EMBL/GenBank/DDBJ databases">
        <title>Genomic Encyclopedia of Archaeal and Bacterial Type Strains, Phase II (KMG-II): from individual species to whole genera.</title>
        <authorList>
            <person name="Goeker M."/>
        </authorList>
    </citation>
    <scope>NUCLEOTIDE SEQUENCE [LARGE SCALE GENOMIC DNA]</scope>
    <source>
        <strain evidence="4 5">DSM 21851</strain>
    </source>
</reference>
<sequence>MRSRVRLIEYYTSMYIDCQRNEMENKPLVLLHLALFFGFSFLSIGSQAAPVMPTASQPHTVSSGLAPVNQKRFLGVTIFNFETDPKIDDERIAHSAAAGCNAVEITINWDMVYPTRQSTPNWTVVDSHIQTAQRLGLKIALRLFVGRENSRLGGFWSENETMVASDGTRTTGIGNVQVSFAHQPAIESAKDFVEECTKRYHYLQQQNQLLFISVVSSPALEAEFSPVYTKENLKGPIGFDYSNSMKNAFREWLRARFTLTQLNSRWGTRYGDWNAVNPPTGSTGDPFSVYMANRQGKDWYIFRHRLLETFLNDMTQTIRSVDGAIRVVNQHGAVWDRLSGLRGTAGFKSLNQNADGLKFNDGPDYNHRFSMDVVRSNLKPGAFMINAVDGMFHKSVSINTYFAQVQECLEHGASMITLANFGSDAARPVLTALVRKVLDAGLLDKPVTQVQTGSTISYTLSEILRDFYAPISIRWTEQYNKSGKKPVNVTLVEDLLDEEADPSQPVENQPPTVIQPFPDMNIPVGKPFSLALGKQHFQDSDGTIVKLEVSGLKGGLTYNGTTNRITGTPMAEVHMVVVATATDNDGASVIDKFAIRVKTSPQPQPGGEEPGEPGPVVVTGNFEGFLDKVECGTIRGWVWDRDKPNTPLTVEFFADGQPIGTAEANINRPDLVAAGKGNGSHAYRFTTPESLKDNRPHEISAKILNSNYTLKYAPRMLTCPSSARLSAEQKPPLKVTVWGNPVDDQVQVGLQGAEGKAVRYQLTDIRGRVIHHRLVEAARAIENQQFGVGSQPAGILILRVESGQQTVTVNVLKK</sequence>
<dbReference type="InterPro" id="IPR013783">
    <property type="entry name" value="Ig-like_fold"/>
</dbReference>
<evidence type="ECO:0000313" key="4">
    <source>
        <dbReference type="EMBL" id="RAK00561.1"/>
    </source>
</evidence>
<dbReference type="GO" id="GO:0005975">
    <property type="term" value="P:carbohydrate metabolic process"/>
    <property type="evidence" value="ECO:0007669"/>
    <property type="project" value="InterPro"/>
</dbReference>
<keyword evidence="5" id="KW-1185">Reference proteome</keyword>
<dbReference type="SMART" id="SM00736">
    <property type="entry name" value="CADG"/>
    <property type="match status" value="1"/>
</dbReference>
<dbReference type="PANTHER" id="PTHR36447">
    <property type="entry name" value="BETA-GALACTOSIDASE GANA"/>
    <property type="match status" value="1"/>
</dbReference>
<dbReference type="InterPro" id="IPR013529">
    <property type="entry name" value="Glyco_hydro_42_N"/>
</dbReference>
<dbReference type="GO" id="GO:0004565">
    <property type="term" value="F:beta-galactosidase activity"/>
    <property type="evidence" value="ECO:0007669"/>
    <property type="project" value="InterPro"/>
</dbReference>
<gene>
    <name evidence="4" type="ORF">LX87_02269</name>
</gene>
<evidence type="ECO:0000256" key="2">
    <source>
        <dbReference type="ARBA" id="ARBA00023295"/>
    </source>
</evidence>
<dbReference type="Pfam" id="PF02449">
    <property type="entry name" value="Glyco_hydro_42"/>
    <property type="match status" value="1"/>
</dbReference>
<evidence type="ECO:0000313" key="5">
    <source>
        <dbReference type="Proteomes" id="UP000248790"/>
    </source>
</evidence>
<evidence type="ECO:0000256" key="1">
    <source>
        <dbReference type="ARBA" id="ARBA00022801"/>
    </source>
</evidence>
<comment type="caution">
    <text evidence="4">The sequence shown here is derived from an EMBL/GenBank/DDBJ whole genome shotgun (WGS) entry which is preliminary data.</text>
</comment>
<organism evidence="4 5">
    <name type="scientific">Larkinella arboricola</name>
    <dbReference type="NCBI Taxonomy" id="643671"/>
    <lineage>
        <taxon>Bacteria</taxon>
        <taxon>Pseudomonadati</taxon>
        <taxon>Bacteroidota</taxon>
        <taxon>Cytophagia</taxon>
        <taxon>Cytophagales</taxon>
        <taxon>Spirosomataceae</taxon>
        <taxon>Larkinella</taxon>
    </lineage>
</organism>
<dbReference type="Proteomes" id="UP000248790">
    <property type="component" value="Unassembled WGS sequence"/>
</dbReference>
<dbReference type="Pfam" id="PF05345">
    <property type="entry name" value="He_PIG"/>
    <property type="match status" value="1"/>
</dbReference>
<dbReference type="InterPro" id="IPR017853">
    <property type="entry name" value="GH"/>
</dbReference>
<protein>
    <submittedName>
        <fullName evidence="4">Putative secreted protein (Por secretion system target)</fullName>
    </submittedName>
</protein>
<name>A0A327X1Z1_LARAB</name>
<feature type="domain" description="Dystroglycan-type cadherin-like" evidence="3">
    <location>
        <begin position="512"/>
        <end position="604"/>
    </location>
</feature>
<dbReference type="Gene3D" id="2.60.40.10">
    <property type="entry name" value="Immunoglobulins"/>
    <property type="match status" value="1"/>
</dbReference>
<dbReference type="SUPFAM" id="SSF49313">
    <property type="entry name" value="Cadherin-like"/>
    <property type="match status" value="1"/>
</dbReference>
<dbReference type="SUPFAM" id="SSF51445">
    <property type="entry name" value="(Trans)glycosidases"/>
    <property type="match status" value="1"/>
</dbReference>